<organism evidence="2 3">
    <name type="scientific">Xanthomonas pisi</name>
    <dbReference type="NCBI Taxonomy" id="56457"/>
    <lineage>
        <taxon>Bacteria</taxon>
        <taxon>Pseudomonadati</taxon>
        <taxon>Pseudomonadota</taxon>
        <taxon>Gammaproteobacteria</taxon>
        <taxon>Lysobacterales</taxon>
        <taxon>Lysobacteraceae</taxon>
        <taxon>Xanthomonas</taxon>
    </lineage>
</organism>
<comment type="caution">
    <text evidence="2">The sequence shown here is derived from an EMBL/GenBank/DDBJ whole genome shotgun (WGS) entry which is preliminary data.</text>
</comment>
<evidence type="ECO:0000256" key="1">
    <source>
        <dbReference type="SAM" id="MobiDB-lite"/>
    </source>
</evidence>
<protein>
    <submittedName>
        <fullName evidence="2">Uncharacterized protein</fullName>
    </submittedName>
</protein>
<sequence>MATRVLECLRNPGRITAAVGAPIGGAGGALFVGIGELVGRGRDPVQGKIGRNDPNGSAADTIDMNSPNSNSGTGTIIDNTLPYIRPGSKVIVAGKVAFTAPKAGSLVLSDASTWFSQQIARLPEMIDTSLPVAAQFEQAYQLRQMLRASGANSLVDSTLRGEFLEEFVLASRENIRAEFSDKLSGDPLYRKMLAEVLTKVDDTIASEPSCFIAGTFVWTPIGRRPRFPPLRSVTQTSAEKLGDGRLFPWIVFEDGNAGRHDLPRRLAWARLTNVELSVPPFDIYPPPWNREEWGNRRYGLLRSNRRSPFRNCL</sequence>
<name>A0A2S7D0G0_9XANT</name>
<feature type="compositionally biased region" description="Polar residues" evidence="1">
    <location>
        <begin position="63"/>
        <end position="73"/>
    </location>
</feature>
<accession>A0A2S7D0G0</accession>
<proteinExistence type="predicted"/>
<dbReference type="EMBL" id="MDEI01000014">
    <property type="protein sequence ID" value="PPU67323.1"/>
    <property type="molecule type" value="Genomic_DNA"/>
</dbReference>
<keyword evidence="3" id="KW-1185">Reference proteome</keyword>
<dbReference type="AlphaFoldDB" id="A0A2S7D0G0"/>
<reference evidence="3" key="1">
    <citation type="submission" date="2016-08" db="EMBL/GenBank/DDBJ databases">
        <authorList>
            <person name="Merda D."/>
            <person name="Briand M."/>
            <person name="Taghouti G."/>
            <person name="Carrere S."/>
            <person name="Gouzy J."/>
            <person name="Portier P."/>
            <person name="Jacques M.-A."/>
            <person name="Fischer-Le Saux M."/>
        </authorList>
    </citation>
    <scope>NUCLEOTIDE SEQUENCE [LARGE SCALE GENOMIC DNA]</scope>
    <source>
        <strain evidence="3">CFBP4643</strain>
    </source>
</reference>
<gene>
    <name evidence="2" type="ORF">XpiCFBP4643_16190</name>
</gene>
<dbReference type="Proteomes" id="UP000238191">
    <property type="component" value="Unassembled WGS sequence"/>
</dbReference>
<evidence type="ECO:0000313" key="3">
    <source>
        <dbReference type="Proteomes" id="UP000238191"/>
    </source>
</evidence>
<feature type="region of interest" description="Disordered" evidence="1">
    <location>
        <begin position="44"/>
        <end position="73"/>
    </location>
</feature>
<evidence type="ECO:0000313" key="2">
    <source>
        <dbReference type="EMBL" id="PPU67323.1"/>
    </source>
</evidence>